<keyword evidence="12 13" id="KW-0807">Transducer</keyword>
<evidence type="ECO:0000259" key="14">
    <source>
        <dbReference type="PROSITE" id="PS50262"/>
    </source>
</evidence>
<dbReference type="FunFam" id="1.20.1070.10:FF:000033">
    <property type="entry name" value="Vomeronasal type-1 receptor"/>
    <property type="match status" value="1"/>
</dbReference>
<dbReference type="CDD" id="cd13949">
    <property type="entry name" value="7tm_V1R_pheromone"/>
    <property type="match status" value="1"/>
</dbReference>
<dbReference type="GO" id="GO:0007606">
    <property type="term" value="P:sensory perception of chemical stimulus"/>
    <property type="evidence" value="ECO:0007669"/>
    <property type="project" value="UniProtKB-ARBA"/>
</dbReference>
<evidence type="ECO:0000256" key="5">
    <source>
        <dbReference type="ARBA" id="ARBA00022507"/>
    </source>
</evidence>
<evidence type="ECO:0000256" key="12">
    <source>
        <dbReference type="ARBA" id="ARBA00023224"/>
    </source>
</evidence>
<comment type="similarity">
    <text evidence="3 13">Belongs to the G-protein coupled receptor 1 family.</text>
</comment>
<keyword evidence="5 13" id="KW-0589">Pheromone response</keyword>
<accession>A0A1U7TK70</accession>
<feature type="transmembrane region" description="Helical" evidence="13">
    <location>
        <begin position="12"/>
        <end position="33"/>
    </location>
</feature>
<evidence type="ECO:0000256" key="13">
    <source>
        <dbReference type="RuleBase" id="RU364061"/>
    </source>
</evidence>
<sequence length="314" mass="35924">MASVDLKFGMIFLSQVVVGILGNFSLLYHYMALYFKGCRPKCTDLVLRHLTVANSLVILFRGIPETMAAFGLGRFATYFGCEVLLYVHRVARGVSIGVTCLLSVFQMITINPRNSRRWVELKIKAPKYVGHSSILCWALHLLVNIILCIYKTEKWNNKNITKKRDLGYCSPFLDNFLTSLYAALTSFHDILCLGLMTWASSSMILILYRHRQQVQYIHRTNVSPRSSPETRATQSILALVSTFVALYALSTCIFIYLTVFDIFSWWVVHTIVLITACFPTISPFIFMFHNPNISRLCCICCRKNALFSYLIRTM</sequence>
<evidence type="ECO:0000256" key="4">
    <source>
        <dbReference type="ARBA" id="ARBA00022475"/>
    </source>
</evidence>
<feature type="transmembrane region" description="Helical" evidence="13">
    <location>
        <begin position="130"/>
        <end position="150"/>
    </location>
</feature>
<dbReference type="Gene3D" id="1.20.1070.10">
    <property type="entry name" value="Rhodopsin 7-helix transmembrane proteins"/>
    <property type="match status" value="1"/>
</dbReference>
<dbReference type="InterPro" id="IPR017452">
    <property type="entry name" value="GPCR_Rhodpsn_7TM"/>
</dbReference>
<evidence type="ECO:0000256" key="1">
    <source>
        <dbReference type="ARBA" id="ARBA00003878"/>
    </source>
</evidence>
<dbReference type="SUPFAM" id="SSF81321">
    <property type="entry name" value="Family A G protein-coupled receptor-like"/>
    <property type="match status" value="1"/>
</dbReference>
<dbReference type="GO" id="GO:0019236">
    <property type="term" value="P:response to pheromone"/>
    <property type="evidence" value="ECO:0007669"/>
    <property type="project" value="UniProtKB-KW"/>
</dbReference>
<keyword evidence="6 13" id="KW-0812">Transmembrane</keyword>
<evidence type="ECO:0000313" key="15">
    <source>
        <dbReference type="Proteomes" id="UP000189704"/>
    </source>
</evidence>
<proteinExistence type="inferred from homology"/>
<dbReference type="Proteomes" id="UP000189704">
    <property type="component" value="Unplaced"/>
</dbReference>
<keyword evidence="11" id="KW-0325">Glycoprotein</keyword>
<feature type="transmembrane region" description="Helical" evidence="13">
    <location>
        <begin position="236"/>
        <end position="257"/>
    </location>
</feature>
<dbReference type="PROSITE" id="PS50262">
    <property type="entry name" value="G_PROTEIN_RECEP_F1_2"/>
    <property type="match status" value="1"/>
</dbReference>
<reference evidence="16" key="1">
    <citation type="submission" date="2025-08" db="UniProtKB">
        <authorList>
            <consortium name="RefSeq"/>
        </authorList>
    </citation>
    <scope>IDENTIFICATION</scope>
</reference>
<feature type="domain" description="G-protein coupled receptors family 1 profile" evidence="14">
    <location>
        <begin position="22"/>
        <end position="286"/>
    </location>
</feature>
<dbReference type="OrthoDB" id="9606139at2759"/>
<keyword evidence="7 13" id="KW-1133">Transmembrane helix</keyword>
<dbReference type="GO" id="GO:0005886">
    <property type="term" value="C:plasma membrane"/>
    <property type="evidence" value="ECO:0007669"/>
    <property type="project" value="UniProtKB-SubCell"/>
</dbReference>
<evidence type="ECO:0000313" key="16">
    <source>
        <dbReference type="RefSeq" id="XP_008054141.2"/>
    </source>
</evidence>
<evidence type="ECO:0000256" key="9">
    <source>
        <dbReference type="ARBA" id="ARBA00023136"/>
    </source>
</evidence>
<dbReference type="KEGG" id="csyr:103258267"/>
<evidence type="ECO:0000256" key="2">
    <source>
        <dbReference type="ARBA" id="ARBA00004651"/>
    </source>
</evidence>
<evidence type="ECO:0000256" key="8">
    <source>
        <dbReference type="ARBA" id="ARBA00023040"/>
    </source>
</evidence>
<keyword evidence="8 13" id="KW-0297">G-protein coupled receptor</keyword>
<keyword evidence="15" id="KW-1185">Reference proteome</keyword>
<evidence type="ECO:0000256" key="3">
    <source>
        <dbReference type="ARBA" id="ARBA00010663"/>
    </source>
</evidence>
<dbReference type="RefSeq" id="XP_008054141.2">
    <property type="nucleotide sequence ID" value="XM_008055950.2"/>
</dbReference>
<comment type="subcellular location">
    <subcellularLocation>
        <location evidence="2 13">Cell membrane</location>
        <topology evidence="2 13">Multi-pass membrane protein</topology>
    </subcellularLocation>
</comment>
<evidence type="ECO:0000256" key="7">
    <source>
        <dbReference type="ARBA" id="ARBA00022989"/>
    </source>
</evidence>
<dbReference type="GeneID" id="103258267"/>
<dbReference type="Pfam" id="PF03402">
    <property type="entry name" value="V1R"/>
    <property type="match status" value="1"/>
</dbReference>
<evidence type="ECO:0000256" key="6">
    <source>
        <dbReference type="ARBA" id="ARBA00022692"/>
    </source>
</evidence>
<feature type="transmembrane region" description="Helical" evidence="13">
    <location>
        <begin position="190"/>
        <end position="208"/>
    </location>
</feature>
<keyword evidence="10 13" id="KW-0675">Receptor</keyword>
<gene>
    <name evidence="16" type="primary">LOC103258267</name>
</gene>
<keyword evidence="4 13" id="KW-1003">Cell membrane</keyword>
<name>A0A1U7TK70_CARSF</name>
<evidence type="ECO:0000256" key="10">
    <source>
        <dbReference type="ARBA" id="ARBA00023170"/>
    </source>
</evidence>
<organism evidence="15 16">
    <name type="scientific">Carlito syrichta</name>
    <name type="common">Philippine tarsier</name>
    <name type="synonym">Tarsius syrichta</name>
    <dbReference type="NCBI Taxonomy" id="1868482"/>
    <lineage>
        <taxon>Eukaryota</taxon>
        <taxon>Metazoa</taxon>
        <taxon>Chordata</taxon>
        <taxon>Craniata</taxon>
        <taxon>Vertebrata</taxon>
        <taxon>Euteleostomi</taxon>
        <taxon>Mammalia</taxon>
        <taxon>Eutheria</taxon>
        <taxon>Euarchontoglires</taxon>
        <taxon>Primates</taxon>
        <taxon>Haplorrhini</taxon>
        <taxon>Tarsiiformes</taxon>
        <taxon>Tarsiidae</taxon>
        <taxon>Carlito</taxon>
    </lineage>
</organism>
<dbReference type="PANTHER" id="PTHR24062">
    <property type="entry name" value="VOMERONASAL TYPE-1 RECEPTOR"/>
    <property type="match status" value="1"/>
</dbReference>
<protein>
    <recommendedName>
        <fullName evidence="13">Vomeronasal type-1 receptor</fullName>
    </recommendedName>
</protein>
<dbReference type="PRINTS" id="PR01534">
    <property type="entry name" value="VOMERONASL1R"/>
</dbReference>
<evidence type="ECO:0000256" key="11">
    <source>
        <dbReference type="ARBA" id="ARBA00023180"/>
    </source>
</evidence>
<dbReference type="GO" id="GO:0016503">
    <property type="term" value="F:pheromone receptor activity"/>
    <property type="evidence" value="ECO:0007669"/>
    <property type="project" value="InterPro"/>
</dbReference>
<feature type="transmembrane region" description="Helical" evidence="13">
    <location>
        <begin position="263"/>
        <end position="286"/>
    </location>
</feature>
<feature type="transmembrane region" description="Helical" evidence="13">
    <location>
        <begin position="45"/>
        <end position="63"/>
    </location>
</feature>
<keyword evidence="9 13" id="KW-0472">Membrane</keyword>
<comment type="function">
    <text evidence="1">Putative pheromone receptor.</text>
</comment>
<feature type="transmembrane region" description="Helical" evidence="13">
    <location>
        <begin position="94"/>
        <end position="110"/>
    </location>
</feature>
<dbReference type="InterPro" id="IPR004072">
    <property type="entry name" value="Vmron_rcpt_1"/>
</dbReference>
<dbReference type="AlphaFoldDB" id="A0A1U7TK70"/>